<comment type="caution">
    <text evidence="1">The sequence shown here is derived from an EMBL/GenBank/DDBJ whole genome shotgun (WGS) entry which is preliminary data.</text>
</comment>
<organism evidence="1 2">
    <name type="scientific">Racocetra persica</name>
    <dbReference type="NCBI Taxonomy" id="160502"/>
    <lineage>
        <taxon>Eukaryota</taxon>
        <taxon>Fungi</taxon>
        <taxon>Fungi incertae sedis</taxon>
        <taxon>Mucoromycota</taxon>
        <taxon>Glomeromycotina</taxon>
        <taxon>Glomeromycetes</taxon>
        <taxon>Diversisporales</taxon>
        <taxon>Gigasporaceae</taxon>
        <taxon>Racocetra</taxon>
    </lineage>
</organism>
<proteinExistence type="predicted"/>
<feature type="non-terminal residue" evidence="1">
    <location>
        <position position="57"/>
    </location>
</feature>
<keyword evidence="2" id="KW-1185">Reference proteome</keyword>
<reference evidence="1" key="1">
    <citation type="submission" date="2021-06" db="EMBL/GenBank/DDBJ databases">
        <authorList>
            <person name="Kallberg Y."/>
            <person name="Tangrot J."/>
            <person name="Rosling A."/>
        </authorList>
    </citation>
    <scope>NUCLEOTIDE SEQUENCE</scope>
    <source>
        <strain evidence="1">MA461A</strain>
    </source>
</reference>
<dbReference type="EMBL" id="CAJVQC010058338">
    <property type="protein sequence ID" value="CAG8798584.1"/>
    <property type="molecule type" value="Genomic_DNA"/>
</dbReference>
<evidence type="ECO:0000313" key="1">
    <source>
        <dbReference type="EMBL" id="CAG8798584.1"/>
    </source>
</evidence>
<evidence type="ECO:0000313" key="2">
    <source>
        <dbReference type="Proteomes" id="UP000789920"/>
    </source>
</evidence>
<name>A0ACA9RLB9_9GLOM</name>
<gene>
    <name evidence="1" type="ORF">RPERSI_LOCUS20550</name>
</gene>
<sequence length="57" mass="6286">AFVHPIDTLNVQNAIKCGTKLNYPIVARSGAHSYEGYGIGDKDCYLVVDLKNFNKIT</sequence>
<dbReference type="Proteomes" id="UP000789920">
    <property type="component" value="Unassembled WGS sequence"/>
</dbReference>
<protein>
    <submittedName>
        <fullName evidence="1">3774_t:CDS:1</fullName>
    </submittedName>
</protein>
<feature type="non-terminal residue" evidence="1">
    <location>
        <position position="1"/>
    </location>
</feature>
<accession>A0ACA9RLB9</accession>